<protein>
    <recommendedName>
        <fullName evidence="2">Dit-like phage tail protein N-terminal domain-containing protein</fullName>
    </recommendedName>
</protein>
<evidence type="ECO:0000256" key="1">
    <source>
        <dbReference type="SAM" id="MobiDB-lite"/>
    </source>
</evidence>
<dbReference type="InterPro" id="IPR048494">
    <property type="entry name" value="Dit-like_N"/>
</dbReference>
<evidence type="ECO:0000259" key="2">
    <source>
        <dbReference type="Pfam" id="PF21821"/>
    </source>
</evidence>
<organism evidence="3">
    <name type="scientific">uncultured Caudovirales phage</name>
    <dbReference type="NCBI Taxonomy" id="2100421"/>
    <lineage>
        <taxon>Viruses</taxon>
        <taxon>Duplodnaviria</taxon>
        <taxon>Heunggongvirae</taxon>
        <taxon>Uroviricota</taxon>
        <taxon>Caudoviricetes</taxon>
        <taxon>Peduoviridae</taxon>
        <taxon>Maltschvirus</taxon>
        <taxon>Maltschvirus maltsch</taxon>
    </lineage>
</organism>
<gene>
    <name evidence="3" type="ORF">UFOVP1309_38</name>
</gene>
<dbReference type="Pfam" id="PF21821">
    <property type="entry name" value="Dit_like"/>
    <property type="match status" value="1"/>
</dbReference>
<name>A0A6J5RW46_9CAUD</name>
<proteinExistence type="predicted"/>
<feature type="region of interest" description="Disordered" evidence="1">
    <location>
        <begin position="154"/>
        <end position="199"/>
    </location>
</feature>
<sequence length="199" mass="22055">MIGFYYGGPNSSTKVFGIQSLDFDATLDELHEWKNEVTQNPVETGSPISDHVIEKSDKLRIQGVITNSPLRGEFAGQYFGGDTQSPRIQTAFEAIRELHKARDVVVVYTKHAIYTDMVIESVSIPRNAQIGEEMQFTMELVNIRLVETQMVTLPPGISPKKANSGKKAEPQKSTGQTMPRNLREAEAAKTKSILSSISK</sequence>
<feature type="domain" description="Dit-like phage tail protein N-terminal" evidence="2">
    <location>
        <begin position="23"/>
        <end position="154"/>
    </location>
</feature>
<reference evidence="3" key="1">
    <citation type="submission" date="2020-05" db="EMBL/GenBank/DDBJ databases">
        <authorList>
            <person name="Chiriac C."/>
            <person name="Salcher M."/>
            <person name="Ghai R."/>
            <person name="Kavagutti S V."/>
        </authorList>
    </citation>
    <scope>NUCLEOTIDE SEQUENCE</scope>
</reference>
<evidence type="ECO:0000313" key="3">
    <source>
        <dbReference type="EMBL" id="CAB4197858.1"/>
    </source>
</evidence>
<dbReference type="EMBL" id="LR797271">
    <property type="protein sequence ID" value="CAB4197858.1"/>
    <property type="molecule type" value="Genomic_DNA"/>
</dbReference>
<accession>A0A6J5RW46</accession>